<accession>A0AAW0YTS5</accession>
<proteinExistence type="predicted"/>
<keyword evidence="2" id="KW-1133">Transmembrane helix</keyword>
<dbReference type="KEGG" id="kne:92184213"/>
<sequence>MGPLDDNESSTVPPTAAGPSSAIATDHTSSKPSPTLSASSTESSPSPKLKPDTDEQVKSTSVTQSSMTTGVTPSSGVGTSVKDTIGSCVDQGFESGPCKAGRSAHEGAIIGEGAIAGVVMIGLLIWLTVKRCKKKGKKEGYLEGQLGRQSMIGTGLSRPGIV</sequence>
<dbReference type="EMBL" id="JBCAWK010000014">
    <property type="protein sequence ID" value="KAK8844161.1"/>
    <property type="molecule type" value="Genomic_DNA"/>
</dbReference>
<reference evidence="3 4" key="1">
    <citation type="journal article" date="2024" name="bioRxiv">
        <title>Comparative genomics of Cryptococcus and Kwoniella reveals pathogenesis evolution and contrasting karyotype dynamics via intercentromeric recombination or chromosome fusion.</title>
        <authorList>
            <person name="Coelho M.A."/>
            <person name="David-Palma M."/>
            <person name="Shea T."/>
            <person name="Bowers K."/>
            <person name="McGinley-Smith S."/>
            <person name="Mohammad A.W."/>
            <person name="Gnirke A."/>
            <person name="Yurkov A.M."/>
            <person name="Nowrousian M."/>
            <person name="Sun S."/>
            <person name="Cuomo C.A."/>
            <person name="Heitman J."/>
        </authorList>
    </citation>
    <scope>NUCLEOTIDE SEQUENCE [LARGE SCALE GENOMIC DNA]</scope>
    <source>
        <strain evidence="3 4">CBS 13917</strain>
    </source>
</reference>
<dbReference type="AlphaFoldDB" id="A0AAW0YTS5"/>
<evidence type="ECO:0000313" key="4">
    <source>
        <dbReference type="Proteomes" id="UP001388673"/>
    </source>
</evidence>
<evidence type="ECO:0000256" key="2">
    <source>
        <dbReference type="SAM" id="Phobius"/>
    </source>
</evidence>
<dbReference type="Proteomes" id="UP001388673">
    <property type="component" value="Unassembled WGS sequence"/>
</dbReference>
<feature type="compositionally biased region" description="Low complexity" evidence="1">
    <location>
        <begin position="65"/>
        <end position="81"/>
    </location>
</feature>
<evidence type="ECO:0000256" key="1">
    <source>
        <dbReference type="SAM" id="MobiDB-lite"/>
    </source>
</evidence>
<name>A0AAW0YTS5_9TREE</name>
<feature type="compositionally biased region" description="Low complexity" evidence="1">
    <location>
        <begin position="30"/>
        <end position="47"/>
    </location>
</feature>
<feature type="region of interest" description="Disordered" evidence="1">
    <location>
        <begin position="1"/>
        <end position="84"/>
    </location>
</feature>
<dbReference type="GeneID" id="92184213"/>
<keyword evidence="4" id="KW-1185">Reference proteome</keyword>
<comment type="caution">
    <text evidence="3">The sequence shown here is derived from an EMBL/GenBank/DDBJ whole genome shotgun (WGS) entry which is preliminary data.</text>
</comment>
<gene>
    <name evidence="3" type="ORF">IAR55_006955</name>
</gene>
<keyword evidence="2" id="KW-0812">Transmembrane</keyword>
<dbReference type="RefSeq" id="XP_066799725.1">
    <property type="nucleotide sequence ID" value="XM_066950033.1"/>
</dbReference>
<feature type="transmembrane region" description="Helical" evidence="2">
    <location>
        <begin position="108"/>
        <end position="129"/>
    </location>
</feature>
<keyword evidence="2" id="KW-0472">Membrane</keyword>
<evidence type="ECO:0000313" key="3">
    <source>
        <dbReference type="EMBL" id="KAK8844161.1"/>
    </source>
</evidence>
<protein>
    <submittedName>
        <fullName evidence="3">Uncharacterized protein</fullName>
    </submittedName>
</protein>
<organism evidence="3 4">
    <name type="scientific">Kwoniella newhampshirensis</name>
    <dbReference type="NCBI Taxonomy" id="1651941"/>
    <lineage>
        <taxon>Eukaryota</taxon>
        <taxon>Fungi</taxon>
        <taxon>Dikarya</taxon>
        <taxon>Basidiomycota</taxon>
        <taxon>Agaricomycotina</taxon>
        <taxon>Tremellomycetes</taxon>
        <taxon>Tremellales</taxon>
        <taxon>Cryptococcaceae</taxon>
        <taxon>Kwoniella</taxon>
    </lineage>
</organism>